<reference evidence="1 2" key="1">
    <citation type="submission" date="2021-06" db="EMBL/GenBank/DDBJ databases">
        <title>Caerostris extrusa draft genome.</title>
        <authorList>
            <person name="Kono N."/>
            <person name="Arakawa K."/>
        </authorList>
    </citation>
    <scope>NUCLEOTIDE SEQUENCE [LARGE SCALE GENOMIC DNA]</scope>
</reference>
<evidence type="ECO:0000313" key="1">
    <source>
        <dbReference type="EMBL" id="GIX83296.1"/>
    </source>
</evidence>
<keyword evidence="2" id="KW-1185">Reference proteome</keyword>
<sequence>MNDLVVNTCCPYQRQRRGNLVNSEPTYAPNSKMSQRDRQNVSDLCIKSFGRPTIPAVSKIFTLTWVRTGF</sequence>
<evidence type="ECO:0000313" key="2">
    <source>
        <dbReference type="Proteomes" id="UP001054945"/>
    </source>
</evidence>
<dbReference type="AlphaFoldDB" id="A0AAV4NEY9"/>
<proteinExistence type="predicted"/>
<protein>
    <submittedName>
        <fullName evidence="1">Uncharacterized protein</fullName>
    </submittedName>
</protein>
<name>A0AAV4NEY9_CAEEX</name>
<dbReference type="Proteomes" id="UP001054945">
    <property type="component" value="Unassembled WGS sequence"/>
</dbReference>
<comment type="caution">
    <text evidence="1">The sequence shown here is derived from an EMBL/GenBank/DDBJ whole genome shotgun (WGS) entry which is preliminary data.</text>
</comment>
<dbReference type="EMBL" id="BPLR01003317">
    <property type="protein sequence ID" value="GIX83296.1"/>
    <property type="molecule type" value="Genomic_DNA"/>
</dbReference>
<accession>A0AAV4NEY9</accession>
<gene>
    <name evidence="1" type="ORF">CEXT_278861</name>
</gene>
<organism evidence="1 2">
    <name type="scientific">Caerostris extrusa</name>
    <name type="common">Bark spider</name>
    <name type="synonym">Caerostris bankana</name>
    <dbReference type="NCBI Taxonomy" id="172846"/>
    <lineage>
        <taxon>Eukaryota</taxon>
        <taxon>Metazoa</taxon>
        <taxon>Ecdysozoa</taxon>
        <taxon>Arthropoda</taxon>
        <taxon>Chelicerata</taxon>
        <taxon>Arachnida</taxon>
        <taxon>Araneae</taxon>
        <taxon>Araneomorphae</taxon>
        <taxon>Entelegynae</taxon>
        <taxon>Araneoidea</taxon>
        <taxon>Araneidae</taxon>
        <taxon>Caerostris</taxon>
    </lineage>
</organism>